<dbReference type="OrthoDB" id="418445at2759"/>
<dbReference type="RefSeq" id="XP_013334519.1">
    <property type="nucleotide sequence ID" value="XM_013479065.1"/>
</dbReference>
<dbReference type="GeneID" id="25338448"/>
<evidence type="ECO:0000256" key="1">
    <source>
        <dbReference type="SAM" id="MobiDB-lite"/>
    </source>
</evidence>
<organism evidence="2 3">
    <name type="scientific">Eimeria maxima</name>
    <name type="common">Coccidian parasite</name>
    <dbReference type="NCBI Taxonomy" id="5804"/>
    <lineage>
        <taxon>Eukaryota</taxon>
        <taxon>Sar</taxon>
        <taxon>Alveolata</taxon>
        <taxon>Apicomplexa</taxon>
        <taxon>Conoidasida</taxon>
        <taxon>Coccidia</taxon>
        <taxon>Eucoccidiorida</taxon>
        <taxon>Eimeriorina</taxon>
        <taxon>Eimeriidae</taxon>
        <taxon>Eimeria</taxon>
    </lineage>
</organism>
<feature type="region of interest" description="Disordered" evidence="1">
    <location>
        <begin position="83"/>
        <end position="134"/>
    </location>
</feature>
<gene>
    <name evidence="2" type="ORF">EMWEY_00044620</name>
</gene>
<proteinExistence type="predicted"/>
<name>U6M1H5_EIMMA</name>
<dbReference type="VEuPathDB" id="ToxoDB:EMWEY_00044620"/>
<keyword evidence="3" id="KW-1185">Reference proteome</keyword>
<evidence type="ECO:0000313" key="2">
    <source>
        <dbReference type="EMBL" id="CDJ57871.1"/>
    </source>
</evidence>
<reference evidence="2" key="2">
    <citation type="submission" date="2013-10" db="EMBL/GenBank/DDBJ databases">
        <authorList>
            <person name="Aslett M."/>
        </authorList>
    </citation>
    <scope>NUCLEOTIDE SEQUENCE [LARGE SCALE GENOMIC DNA]</scope>
    <source>
        <strain evidence="2">Weybridge</strain>
    </source>
</reference>
<protein>
    <submittedName>
        <fullName evidence="2">Uncharacterized protein</fullName>
    </submittedName>
</protein>
<dbReference type="AlphaFoldDB" id="U6M1H5"/>
<reference evidence="2" key="1">
    <citation type="submission" date="2013-10" db="EMBL/GenBank/DDBJ databases">
        <title>Genomic analysis of the causative agents of coccidiosis in chickens.</title>
        <authorList>
            <person name="Reid A.J."/>
            <person name="Blake D."/>
            <person name="Billington K."/>
            <person name="Browne H."/>
            <person name="Dunn M."/>
            <person name="Hung S."/>
            <person name="Kawahara F."/>
            <person name="Miranda-Saavedra D."/>
            <person name="Mourier T."/>
            <person name="Nagra H."/>
            <person name="Otto T.D."/>
            <person name="Rawlings N."/>
            <person name="Sanchez A."/>
            <person name="Sanders M."/>
            <person name="Subramaniam C."/>
            <person name="Tay Y."/>
            <person name="Dear P."/>
            <person name="Doerig C."/>
            <person name="Gruber A."/>
            <person name="Parkinson J."/>
            <person name="Shirley M."/>
            <person name="Wan K.L."/>
            <person name="Berriman M."/>
            <person name="Tomley F."/>
            <person name="Pain A."/>
        </authorList>
    </citation>
    <scope>NUCLEOTIDE SEQUENCE [LARGE SCALE GENOMIC DNA]</scope>
    <source>
        <strain evidence="2">Weybridge</strain>
    </source>
</reference>
<dbReference type="OMA" id="IDPIKFH"/>
<dbReference type="EMBL" id="HG719404">
    <property type="protein sequence ID" value="CDJ57871.1"/>
    <property type="molecule type" value="Genomic_DNA"/>
</dbReference>
<sequence>MGHRAPSSVWDNEEIQNECKITLGRRRPIDKKTDKGGRGIKGGPSYHPSYKEEGGGGPSPPLSQTEEGWVKFLEKYKRPPAVFSPSLPKTIGRKKKYQQENPQLHASLEDDNFSTTKEKGKEEEEESMDFPEEKDPYAGLFDYVSLKGGAYQDLTHEEVTRMKEAYQQKLLLDRRIRWLKARALPDPEREAAAIIRQGGERQREDSLIKSLGLDDGVREARRIVRMEADAERQELASRIRAKIREEKLANAKLMKTALPNVQGQIIDPIKFHIARRTVRQARLLQSQLEEFLTWNSAEVLYGLLGGASVSIHHVEQQTTR</sequence>
<accession>U6M1H5</accession>
<feature type="region of interest" description="Disordered" evidence="1">
    <location>
        <begin position="21"/>
        <end position="66"/>
    </location>
</feature>
<dbReference type="Proteomes" id="UP000030763">
    <property type="component" value="Unassembled WGS sequence"/>
</dbReference>
<evidence type="ECO:0000313" key="3">
    <source>
        <dbReference type="Proteomes" id="UP000030763"/>
    </source>
</evidence>